<accession>A0ABQ6R099</accession>
<organism evidence="2 3">
    <name type="scientific">Corallococcus caeni</name>
    <dbReference type="NCBI Taxonomy" id="3082388"/>
    <lineage>
        <taxon>Bacteria</taxon>
        <taxon>Pseudomonadati</taxon>
        <taxon>Myxococcota</taxon>
        <taxon>Myxococcia</taxon>
        <taxon>Myxococcales</taxon>
        <taxon>Cystobacterineae</taxon>
        <taxon>Myxococcaceae</taxon>
        <taxon>Corallococcus</taxon>
    </lineage>
</organism>
<proteinExistence type="predicted"/>
<evidence type="ECO:0000313" key="3">
    <source>
        <dbReference type="Proteomes" id="UP001342631"/>
    </source>
</evidence>
<comment type="caution">
    <text evidence="2">The sequence shown here is derived from an EMBL/GenBank/DDBJ whole genome shotgun (WGS) entry which is preliminary data.</text>
</comment>
<gene>
    <name evidence="2" type="ORF">ASNO1_55370</name>
</gene>
<protein>
    <recommendedName>
        <fullName evidence="4">HEAT repeat domain-containing protein</fullName>
    </recommendedName>
</protein>
<dbReference type="RefSeq" id="WP_338280245.1">
    <property type="nucleotide sequence ID" value="NZ_BTTX01000005.1"/>
</dbReference>
<feature type="region of interest" description="Disordered" evidence="1">
    <location>
        <begin position="351"/>
        <end position="370"/>
    </location>
</feature>
<name>A0ABQ6R099_9BACT</name>
<dbReference type="EMBL" id="BTTX01000005">
    <property type="protein sequence ID" value="GMU09284.1"/>
    <property type="molecule type" value="Genomic_DNA"/>
</dbReference>
<keyword evidence="3" id="KW-1185">Reference proteome</keyword>
<evidence type="ECO:0008006" key="4">
    <source>
        <dbReference type="Google" id="ProtNLM"/>
    </source>
</evidence>
<evidence type="ECO:0000256" key="1">
    <source>
        <dbReference type="SAM" id="MobiDB-lite"/>
    </source>
</evidence>
<evidence type="ECO:0000313" key="2">
    <source>
        <dbReference type="EMBL" id="GMU09284.1"/>
    </source>
</evidence>
<sequence>MREAEAWSRRGTRRRIARPRPWAGLLLTLVLAGVLLPLPRAEAFPIAPWTLWELTETAELVVWADVEKVMDLLPPKSPEEKRERDRWDDSEVAYLRVREVWRGQARPDEQLKVYFNGSYLCPAPPHYEPGQAVIAFLKREGGLWRTVALSYGTRYPESDDELAAYRRAVTRFRVTQEQAIVARAAGRGEAGVQAALTDWQVLAAEHPATRWDGLYGLEPASDEDLWFYDPRSHAPPHLFPAHREQLARAFVTAPSLDRTSVMMLTVLRGHISADVDDTAARVLETVLAEERPPYWALSAFDLLRERYGEKPEARSEQTQDPLLRAHGDATDALPLLQQWQHFKQRHHLAPKRLPLPAGPGVPGTGANTTL</sequence>
<dbReference type="Proteomes" id="UP001342631">
    <property type="component" value="Unassembled WGS sequence"/>
</dbReference>
<reference evidence="2 3" key="1">
    <citation type="journal article" date="2024" name="Arch. Microbiol.">
        <title>Corallococcus caeni sp. nov., a novel myxobacterium isolated from activated sludge.</title>
        <authorList>
            <person name="Tomita S."/>
            <person name="Nakai R."/>
            <person name="Kuroda K."/>
            <person name="Kurashita H."/>
            <person name="Hatamoto M."/>
            <person name="Yamaguchi T."/>
            <person name="Narihiro T."/>
        </authorList>
    </citation>
    <scope>NUCLEOTIDE SEQUENCE [LARGE SCALE GENOMIC DNA]</scope>
    <source>
        <strain evidence="2 3">NO1</strain>
    </source>
</reference>